<name>A0A0E9UG08_ANGAN</name>
<sequence length="72" mass="7764">MGKWKRGVLGRDFLGPSEQDCTKTITLHFRAIPENDPVSAGSHVCWDATTAGILPPDSEGGRSFGRLSNCAF</sequence>
<organism evidence="1">
    <name type="scientific">Anguilla anguilla</name>
    <name type="common">European freshwater eel</name>
    <name type="synonym">Muraena anguilla</name>
    <dbReference type="NCBI Taxonomy" id="7936"/>
    <lineage>
        <taxon>Eukaryota</taxon>
        <taxon>Metazoa</taxon>
        <taxon>Chordata</taxon>
        <taxon>Craniata</taxon>
        <taxon>Vertebrata</taxon>
        <taxon>Euteleostomi</taxon>
        <taxon>Actinopterygii</taxon>
        <taxon>Neopterygii</taxon>
        <taxon>Teleostei</taxon>
        <taxon>Anguilliformes</taxon>
        <taxon>Anguillidae</taxon>
        <taxon>Anguilla</taxon>
    </lineage>
</organism>
<reference evidence="1" key="1">
    <citation type="submission" date="2014-11" db="EMBL/GenBank/DDBJ databases">
        <authorList>
            <person name="Amaro Gonzalez C."/>
        </authorList>
    </citation>
    <scope>NUCLEOTIDE SEQUENCE</scope>
</reference>
<dbReference type="EMBL" id="GBXM01044377">
    <property type="protein sequence ID" value="JAH64200.1"/>
    <property type="molecule type" value="Transcribed_RNA"/>
</dbReference>
<protein>
    <submittedName>
        <fullName evidence="1">Uncharacterized protein</fullName>
    </submittedName>
</protein>
<dbReference type="AlphaFoldDB" id="A0A0E9UG08"/>
<proteinExistence type="predicted"/>
<evidence type="ECO:0000313" key="1">
    <source>
        <dbReference type="EMBL" id="JAH64200.1"/>
    </source>
</evidence>
<reference evidence="1" key="2">
    <citation type="journal article" date="2015" name="Fish Shellfish Immunol.">
        <title>Early steps in the European eel (Anguilla anguilla)-Vibrio vulnificus interaction in the gills: Role of the RtxA13 toxin.</title>
        <authorList>
            <person name="Callol A."/>
            <person name="Pajuelo D."/>
            <person name="Ebbesson L."/>
            <person name="Teles M."/>
            <person name="MacKenzie S."/>
            <person name="Amaro C."/>
        </authorList>
    </citation>
    <scope>NUCLEOTIDE SEQUENCE</scope>
</reference>
<accession>A0A0E9UG08</accession>